<evidence type="ECO:0000256" key="1">
    <source>
        <dbReference type="SAM" id="MobiDB-lite"/>
    </source>
</evidence>
<dbReference type="GO" id="GO:0016787">
    <property type="term" value="F:hydrolase activity"/>
    <property type="evidence" value="ECO:0007669"/>
    <property type="project" value="UniProtKB-KW"/>
</dbReference>
<reference evidence="2" key="1">
    <citation type="submission" date="2021-06" db="EMBL/GenBank/DDBJ databases">
        <title>Comparative genomics, transcriptomics and evolutionary studies reveal genomic signatures of adaptation to plant cell wall in hemibiotrophic fungi.</title>
        <authorList>
            <consortium name="DOE Joint Genome Institute"/>
            <person name="Baroncelli R."/>
            <person name="Diaz J.F."/>
            <person name="Benocci T."/>
            <person name="Peng M."/>
            <person name="Battaglia E."/>
            <person name="Haridas S."/>
            <person name="Andreopoulos W."/>
            <person name="Labutti K."/>
            <person name="Pangilinan J."/>
            <person name="Floch G.L."/>
            <person name="Makela M.R."/>
            <person name="Henrissat B."/>
            <person name="Grigoriev I.V."/>
            <person name="Crouch J.A."/>
            <person name="De Vries R.P."/>
            <person name="Sukno S.A."/>
            <person name="Thon M.R."/>
        </authorList>
    </citation>
    <scope>NUCLEOTIDE SEQUENCE</scope>
    <source>
        <strain evidence="2">CBS 193.32</strain>
    </source>
</reference>
<feature type="region of interest" description="Disordered" evidence="1">
    <location>
        <begin position="1"/>
        <end position="28"/>
    </location>
</feature>
<evidence type="ECO:0000313" key="2">
    <source>
        <dbReference type="EMBL" id="KAK1675364.1"/>
    </source>
</evidence>
<dbReference type="CDD" id="cd00229">
    <property type="entry name" value="SGNH_hydrolase"/>
    <property type="match status" value="1"/>
</dbReference>
<gene>
    <name evidence="2" type="ORF">BDP55DRAFT_152207</name>
</gene>
<keyword evidence="3" id="KW-1185">Reference proteome</keyword>
<dbReference type="SUPFAM" id="SSF52266">
    <property type="entry name" value="SGNH hydrolase"/>
    <property type="match status" value="1"/>
</dbReference>
<dbReference type="AlphaFoldDB" id="A0AAJ0AK53"/>
<accession>A0AAJ0AK53</accession>
<dbReference type="RefSeq" id="XP_060429367.1">
    <property type="nucleotide sequence ID" value="XM_060565614.1"/>
</dbReference>
<dbReference type="EMBL" id="JAHMHR010000021">
    <property type="protein sequence ID" value="KAK1675364.1"/>
    <property type="molecule type" value="Genomic_DNA"/>
</dbReference>
<name>A0AAJ0AK53_9PEZI</name>
<dbReference type="GeneID" id="85450140"/>
<protein>
    <submittedName>
        <fullName evidence="2">SGNH hydrolase-type esterase domain-containing protein</fullName>
    </submittedName>
</protein>
<comment type="caution">
    <text evidence="2">The sequence shown here is derived from an EMBL/GenBank/DDBJ whole genome shotgun (WGS) entry which is preliminary data.</text>
</comment>
<sequence length="245" mass="27868">MEKGNPHGKYKQRSHETSRDRHLVELEDNPEQPSIVLLGDSMIERMITTGLSPSFDPWPSATMISDETMIQHQLQASSASPGRLQGVFNAGVGGDKFENVIYRLTGSPEPSRPLDGLLKALRKRTVKLWVLHVGTNNLHPKRGMREPDMALLRLIVEALLEMGGKILLVGLFRRKDINDELVEKANVNYLELVREFQKKGSDRIKFLEPPLVDMDECLADHVHLNERGYHIWSKVLFREVTNAMK</sequence>
<dbReference type="Proteomes" id="UP001224890">
    <property type="component" value="Unassembled WGS sequence"/>
</dbReference>
<evidence type="ECO:0000313" key="3">
    <source>
        <dbReference type="Proteomes" id="UP001224890"/>
    </source>
</evidence>
<dbReference type="Gene3D" id="3.40.50.1110">
    <property type="entry name" value="SGNH hydrolase"/>
    <property type="match status" value="1"/>
</dbReference>
<proteinExistence type="predicted"/>
<organism evidence="2 3">
    <name type="scientific">Colletotrichum godetiae</name>
    <dbReference type="NCBI Taxonomy" id="1209918"/>
    <lineage>
        <taxon>Eukaryota</taxon>
        <taxon>Fungi</taxon>
        <taxon>Dikarya</taxon>
        <taxon>Ascomycota</taxon>
        <taxon>Pezizomycotina</taxon>
        <taxon>Sordariomycetes</taxon>
        <taxon>Hypocreomycetidae</taxon>
        <taxon>Glomerellales</taxon>
        <taxon>Glomerellaceae</taxon>
        <taxon>Colletotrichum</taxon>
        <taxon>Colletotrichum acutatum species complex</taxon>
    </lineage>
</organism>
<keyword evidence="2" id="KW-0378">Hydrolase</keyword>
<dbReference type="InterPro" id="IPR036514">
    <property type="entry name" value="SGNH_hydro_sf"/>
</dbReference>
<feature type="compositionally biased region" description="Basic residues" evidence="1">
    <location>
        <begin position="1"/>
        <end position="12"/>
    </location>
</feature>
<feature type="compositionally biased region" description="Basic and acidic residues" evidence="1">
    <location>
        <begin position="13"/>
        <end position="25"/>
    </location>
</feature>